<dbReference type="STRING" id="880072.Desac_2001"/>
<organism evidence="7 8">
    <name type="scientific">Desulfobacca acetoxidans (strain ATCC 700848 / DSM 11109 / ASRB2)</name>
    <dbReference type="NCBI Taxonomy" id="880072"/>
    <lineage>
        <taxon>Bacteria</taxon>
        <taxon>Pseudomonadati</taxon>
        <taxon>Thermodesulfobacteriota</taxon>
        <taxon>Desulfobaccia</taxon>
        <taxon>Desulfobaccales</taxon>
        <taxon>Desulfobaccaceae</taxon>
        <taxon>Desulfobacca</taxon>
    </lineage>
</organism>
<evidence type="ECO:0000313" key="8">
    <source>
        <dbReference type="Proteomes" id="UP000000483"/>
    </source>
</evidence>
<reference evidence="8" key="2">
    <citation type="submission" date="2011-03" db="EMBL/GenBank/DDBJ databases">
        <title>The complete genome of Desulfobacca acetoxidans DSM 11109.</title>
        <authorList>
            <consortium name="US DOE Joint Genome Institute (JGI-PGF)"/>
            <person name="Lucas S."/>
            <person name="Copeland A."/>
            <person name="Lapidus A."/>
            <person name="Bruce D."/>
            <person name="Goodwin L."/>
            <person name="Pitluck S."/>
            <person name="Peters L."/>
            <person name="Kyrpides N."/>
            <person name="Mavromatis K."/>
            <person name="Ivanova N."/>
            <person name="Ovchinnikova G."/>
            <person name="Teshima H."/>
            <person name="Detter J.C."/>
            <person name="Han C."/>
            <person name="Land M."/>
            <person name="Hauser L."/>
            <person name="Markowitz V."/>
            <person name="Cheng J.-F."/>
            <person name="Hugenholtz P."/>
            <person name="Woyke T."/>
            <person name="Wu D."/>
            <person name="Spring S."/>
            <person name="Schueler E."/>
            <person name="Brambilla E."/>
            <person name="Klenk H.-P."/>
            <person name="Eisen J.A."/>
        </authorList>
    </citation>
    <scope>NUCLEOTIDE SEQUENCE [LARGE SCALE GENOMIC DNA]</scope>
    <source>
        <strain evidence="8">ATCC 700848 / DSM 11109 / ASRB2</strain>
    </source>
</reference>
<feature type="transmembrane region" description="Helical" evidence="5">
    <location>
        <begin position="129"/>
        <end position="152"/>
    </location>
</feature>
<feature type="transmembrane region" description="Helical" evidence="5">
    <location>
        <begin position="216"/>
        <end position="237"/>
    </location>
</feature>
<dbReference type="Pfam" id="PF01061">
    <property type="entry name" value="ABC2_membrane"/>
    <property type="match status" value="1"/>
</dbReference>
<evidence type="ECO:0000256" key="4">
    <source>
        <dbReference type="ARBA" id="ARBA00023136"/>
    </source>
</evidence>
<dbReference type="PANTHER" id="PTHR43229:SF2">
    <property type="entry name" value="NODULATION PROTEIN J"/>
    <property type="match status" value="1"/>
</dbReference>
<keyword evidence="5" id="KW-0813">Transport</keyword>
<feature type="transmembrane region" description="Helical" evidence="5">
    <location>
        <begin position="103"/>
        <end position="123"/>
    </location>
</feature>
<dbReference type="GO" id="GO:0005886">
    <property type="term" value="C:plasma membrane"/>
    <property type="evidence" value="ECO:0007669"/>
    <property type="project" value="UniProtKB-SubCell"/>
</dbReference>
<dbReference type="AlphaFoldDB" id="F2NI63"/>
<keyword evidence="8" id="KW-1185">Reference proteome</keyword>
<evidence type="ECO:0000256" key="2">
    <source>
        <dbReference type="ARBA" id="ARBA00022692"/>
    </source>
</evidence>
<dbReference type="Proteomes" id="UP000000483">
    <property type="component" value="Chromosome"/>
</dbReference>
<keyword evidence="4 5" id="KW-0472">Membrane</keyword>
<dbReference type="EMBL" id="CP002629">
    <property type="protein sequence ID" value="AEB09832.1"/>
    <property type="molecule type" value="Genomic_DNA"/>
</dbReference>
<keyword evidence="2 5" id="KW-0812">Transmembrane</keyword>
<comment type="similarity">
    <text evidence="5">Belongs to the ABC-2 integral membrane protein family.</text>
</comment>
<feature type="domain" description="ABC transmembrane type-2" evidence="6">
    <location>
        <begin position="13"/>
        <end position="240"/>
    </location>
</feature>
<dbReference type="GO" id="GO:0140359">
    <property type="term" value="F:ABC-type transporter activity"/>
    <property type="evidence" value="ECO:0007669"/>
    <property type="project" value="InterPro"/>
</dbReference>
<sequence>MSQLRRVLAISRKDIESYYGKPPLITWGLMLPAVLMISVYVKDPGGSSQIAPGIIAMTLLFGNTSMAAIVITFEKRAGAFQRLLLAPLSMSTIILGKAASASLYGMATALVLTAGIQLAFGMPMAHPPLFLAGLILGAGCFSLLGLTAAVMVREVFEAMTLMNFFRFPVLFISGVFMPLTLMPAWLKPLALLSPLTYIVELLHWGISGQSYFLSPWIPLLASLMFLMVAWWLAGSIFRRRAAI</sequence>
<dbReference type="RefSeq" id="WP_013706941.1">
    <property type="nucleotide sequence ID" value="NC_015388.1"/>
</dbReference>
<dbReference type="PROSITE" id="PS51012">
    <property type="entry name" value="ABC_TM2"/>
    <property type="match status" value="1"/>
</dbReference>
<name>F2NI63_DESAR</name>
<dbReference type="HOGENOM" id="CLU_039483_3_3_7"/>
<dbReference type="KEGG" id="dao:Desac_2001"/>
<dbReference type="eggNOG" id="COG0842">
    <property type="taxonomic scope" value="Bacteria"/>
</dbReference>
<keyword evidence="5" id="KW-1003">Cell membrane</keyword>
<feature type="transmembrane region" description="Helical" evidence="5">
    <location>
        <begin position="53"/>
        <end position="73"/>
    </location>
</feature>
<evidence type="ECO:0000256" key="3">
    <source>
        <dbReference type="ARBA" id="ARBA00022989"/>
    </source>
</evidence>
<evidence type="ECO:0000259" key="6">
    <source>
        <dbReference type="PROSITE" id="PS51012"/>
    </source>
</evidence>
<feature type="transmembrane region" description="Helical" evidence="5">
    <location>
        <begin position="164"/>
        <end position="186"/>
    </location>
</feature>
<dbReference type="OrthoDB" id="9788252at2"/>
<reference evidence="7 8" key="1">
    <citation type="journal article" date="2011" name="Stand. Genomic Sci.">
        <title>Complete genome sequence of the acetate-degrading sulfate reducer Desulfobacca acetoxidans type strain (ASRB2).</title>
        <authorList>
            <person name="Goker M."/>
            <person name="Teshima H."/>
            <person name="Lapidus A."/>
            <person name="Nolan M."/>
            <person name="Lucas S."/>
            <person name="Hammon N."/>
            <person name="Deshpande S."/>
            <person name="Cheng J.F."/>
            <person name="Tapia R."/>
            <person name="Han C."/>
            <person name="Goodwin L."/>
            <person name="Pitluck S."/>
            <person name="Huntemann M."/>
            <person name="Liolios K."/>
            <person name="Ivanova N."/>
            <person name="Pagani I."/>
            <person name="Mavromatis K."/>
            <person name="Ovchinikova G."/>
            <person name="Pati A."/>
            <person name="Chen A."/>
            <person name="Palaniappan K."/>
            <person name="Land M."/>
            <person name="Hauser L."/>
            <person name="Brambilla E.M."/>
            <person name="Rohde M."/>
            <person name="Spring S."/>
            <person name="Detter J.C."/>
            <person name="Woyke T."/>
            <person name="Bristow J."/>
            <person name="Eisen J.A."/>
            <person name="Markowitz V."/>
            <person name="Hugenholtz P."/>
            <person name="Kyrpides N.C."/>
            <person name="Klenk H.P."/>
        </authorList>
    </citation>
    <scope>NUCLEOTIDE SEQUENCE [LARGE SCALE GENOMIC DNA]</scope>
    <source>
        <strain evidence="8">ATCC 700848 / DSM 11109 / ASRB2</strain>
    </source>
</reference>
<evidence type="ECO:0000256" key="5">
    <source>
        <dbReference type="RuleBase" id="RU361157"/>
    </source>
</evidence>
<proteinExistence type="inferred from homology"/>
<comment type="subcellular location">
    <subcellularLocation>
        <location evidence="5">Cell membrane</location>
        <topology evidence="5">Multi-pass membrane protein</topology>
    </subcellularLocation>
    <subcellularLocation>
        <location evidence="1">Membrane</location>
        <topology evidence="1">Multi-pass membrane protein</topology>
    </subcellularLocation>
</comment>
<dbReference type="InterPro" id="IPR051784">
    <property type="entry name" value="Nod_factor_ABC_transporter"/>
</dbReference>
<accession>F2NI63</accession>
<evidence type="ECO:0000313" key="7">
    <source>
        <dbReference type="EMBL" id="AEB09832.1"/>
    </source>
</evidence>
<dbReference type="PANTHER" id="PTHR43229">
    <property type="entry name" value="NODULATION PROTEIN J"/>
    <property type="match status" value="1"/>
</dbReference>
<dbReference type="InterPro" id="IPR047817">
    <property type="entry name" value="ABC2_TM_bact-type"/>
</dbReference>
<dbReference type="InterPro" id="IPR013525">
    <property type="entry name" value="ABC2_TM"/>
</dbReference>
<keyword evidence="3 5" id="KW-1133">Transmembrane helix</keyword>
<gene>
    <name evidence="7" type="ordered locus">Desac_2001</name>
</gene>
<protein>
    <recommendedName>
        <fullName evidence="5">Transport permease protein</fullName>
    </recommendedName>
</protein>
<feature type="transmembrane region" description="Helical" evidence="5">
    <location>
        <begin position="24"/>
        <end position="41"/>
    </location>
</feature>
<evidence type="ECO:0000256" key="1">
    <source>
        <dbReference type="ARBA" id="ARBA00004141"/>
    </source>
</evidence>